<proteinExistence type="predicted"/>
<name>A0A9Q0FM23_9ROSI</name>
<evidence type="ECO:0000313" key="2">
    <source>
        <dbReference type="EMBL" id="KAJ4832927.1"/>
    </source>
</evidence>
<reference evidence="2" key="1">
    <citation type="submission" date="2022-02" db="EMBL/GenBank/DDBJ databases">
        <authorList>
            <person name="Henning P.M."/>
            <person name="McCubbin A.G."/>
            <person name="Shore J.S."/>
        </authorList>
    </citation>
    <scope>NUCLEOTIDE SEQUENCE</scope>
    <source>
        <strain evidence="2">F60SS</strain>
        <tissue evidence="2">Leaves</tissue>
    </source>
</reference>
<organism evidence="2 3">
    <name type="scientific">Turnera subulata</name>
    <dbReference type="NCBI Taxonomy" id="218843"/>
    <lineage>
        <taxon>Eukaryota</taxon>
        <taxon>Viridiplantae</taxon>
        <taxon>Streptophyta</taxon>
        <taxon>Embryophyta</taxon>
        <taxon>Tracheophyta</taxon>
        <taxon>Spermatophyta</taxon>
        <taxon>Magnoliopsida</taxon>
        <taxon>eudicotyledons</taxon>
        <taxon>Gunneridae</taxon>
        <taxon>Pentapetalae</taxon>
        <taxon>rosids</taxon>
        <taxon>fabids</taxon>
        <taxon>Malpighiales</taxon>
        <taxon>Passifloraceae</taxon>
        <taxon>Turnera</taxon>
    </lineage>
</organism>
<protein>
    <submittedName>
        <fullName evidence="2">Uncharacterized protein</fullName>
    </submittedName>
</protein>
<gene>
    <name evidence="2" type="ORF">Tsubulata_025611</name>
</gene>
<dbReference type="EMBL" id="JAKUCV010005041">
    <property type="protein sequence ID" value="KAJ4832927.1"/>
    <property type="molecule type" value="Genomic_DNA"/>
</dbReference>
<evidence type="ECO:0000256" key="1">
    <source>
        <dbReference type="SAM" id="MobiDB-lite"/>
    </source>
</evidence>
<feature type="compositionally biased region" description="Low complexity" evidence="1">
    <location>
        <begin position="212"/>
        <end position="222"/>
    </location>
</feature>
<comment type="caution">
    <text evidence="2">The sequence shown here is derived from an EMBL/GenBank/DDBJ whole genome shotgun (WGS) entry which is preliminary data.</text>
</comment>
<dbReference type="AlphaFoldDB" id="A0A9Q0FM23"/>
<feature type="region of interest" description="Disordered" evidence="1">
    <location>
        <begin position="206"/>
        <end position="242"/>
    </location>
</feature>
<feature type="region of interest" description="Disordered" evidence="1">
    <location>
        <begin position="40"/>
        <end position="60"/>
    </location>
</feature>
<reference evidence="2" key="2">
    <citation type="journal article" date="2023" name="Plants (Basel)">
        <title>Annotation of the Turnera subulata (Passifloraceae) Draft Genome Reveals the S-Locus Evolved after the Divergence of Turneroideae from Passifloroideae in a Stepwise Manner.</title>
        <authorList>
            <person name="Henning P.M."/>
            <person name="Roalson E.H."/>
            <person name="Mir W."/>
            <person name="McCubbin A.G."/>
            <person name="Shore J.S."/>
        </authorList>
    </citation>
    <scope>NUCLEOTIDE SEQUENCE</scope>
    <source>
        <strain evidence="2">F60SS</strain>
    </source>
</reference>
<feature type="region of interest" description="Disordered" evidence="1">
    <location>
        <begin position="97"/>
        <end position="144"/>
    </location>
</feature>
<feature type="compositionally biased region" description="Low complexity" evidence="1">
    <location>
        <begin position="123"/>
        <end position="144"/>
    </location>
</feature>
<sequence length="242" mass="25718">MTVGASSRKGEVWRWRGFLVAATKRRGRGQRRLTAAVVVYGGGGGSGGGKEKERRRRREGNDGVSWSLKFLLKFQVGDCSSGRFRWNGNMNGGWGFSGGSLPKPLPSPRPKPNSFSHGKGNQSRSQTSTVDSSSSPTASAAAREASRGVVEGLGGVLGRFPFVYQQQSVVGPVWFLDGVSVVRPEFVTRPFPIRFDPVGLQLNAGYGGGGAQSDSDSSSVVDCKPPTRGFDLDLNLPAPVDA</sequence>
<evidence type="ECO:0000313" key="3">
    <source>
        <dbReference type="Proteomes" id="UP001141552"/>
    </source>
</evidence>
<keyword evidence="3" id="KW-1185">Reference proteome</keyword>
<feature type="compositionally biased region" description="Polar residues" evidence="1">
    <location>
        <begin position="113"/>
        <end position="122"/>
    </location>
</feature>
<accession>A0A9Q0FM23</accession>
<dbReference type="Proteomes" id="UP001141552">
    <property type="component" value="Unassembled WGS sequence"/>
</dbReference>